<accession>A0A4Y2X2P0</accession>
<proteinExistence type="predicted"/>
<evidence type="ECO:0000313" key="1">
    <source>
        <dbReference type="EMBL" id="GBO43821.1"/>
    </source>
</evidence>
<comment type="caution">
    <text evidence="1">The sequence shown here is derived from an EMBL/GenBank/DDBJ whole genome shotgun (WGS) entry which is preliminary data.</text>
</comment>
<evidence type="ECO:0000313" key="2">
    <source>
        <dbReference type="Proteomes" id="UP000499080"/>
    </source>
</evidence>
<keyword evidence="2" id="KW-1185">Reference proteome</keyword>
<reference evidence="1 2" key="1">
    <citation type="journal article" date="2019" name="Sci. Rep.">
        <title>Orb-weaving spider Araneus ventricosus genome elucidates the spidroin gene catalogue.</title>
        <authorList>
            <person name="Kono N."/>
            <person name="Nakamura H."/>
            <person name="Ohtoshi R."/>
            <person name="Moran D.A.P."/>
            <person name="Shinohara A."/>
            <person name="Yoshida Y."/>
            <person name="Fujiwara M."/>
            <person name="Mori M."/>
            <person name="Tomita M."/>
            <person name="Arakawa K."/>
        </authorList>
    </citation>
    <scope>NUCLEOTIDE SEQUENCE [LARGE SCALE GENOMIC DNA]</scope>
</reference>
<dbReference type="AlphaFoldDB" id="A0A4Y2X2P0"/>
<gene>
    <name evidence="1" type="ORF">AVEN_76049_1</name>
</gene>
<dbReference type="EMBL" id="BGPR01070378">
    <property type="protein sequence ID" value="GBO43821.1"/>
    <property type="molecule type" value="Genomic_DNA"/>
</dbReference>
<protein>
    <submittedName>
        <fullName evidence="1">Uncharacterized protein</fullName>
    </submittedName>
</protein>
<organism evidence="1 2">
    <name type="scientific">Araneus ventricosus</name>
    <name type="common">Orbweaver spider</name>
    <name type="synonym">Epeira ventricosa</name>
    <dbReference type="NCBI Taxonomy" id="182803"/>
    <lineage>
        <taxon>Eukaryota</taxon>
        <taxon>Metazoa</taxon>
        <taxon>Ecdysozoa</taxon>
        <taxon>Arthropoda</taxon>
        <taxon>Chelicerata</taxon>
        <taxon>Arachnida</taxon>
        <taxon>Araneae</taxon>
        <taxon>Araneomorphae</taxon>
        <taxon>Entelegynae</taxon>
        <taxon>Araneoidea</taxon>
        <taxon>Araneidae</taxon>
        <taxon>Araneus</taxon>
    </lineage>
</organism>
<dbReference type="Proteomes" id="UP000499080">
    <property type="component" value="Unassembled WGS sequence"/>
</dbReference>
<sequence>MISSKISDNKGLNQSFSFYEKEYHVEYRSNNEKSAGKYSGAVSERAEYSLEYISSEAGEFPTSELAELSALKLLSTDNKECNDFKRKDTSSINYGLKMNSTQVNEKKSSNQDFLNLENEYHV</sequence>
<name>A0A4Y2X2P0_ARAVE</name>